<dbReference type="SFLD" id="SFLDG01058">
    <property type="entry name" value="lipoyl_synthase_like"/>
    <property type="match status" value="1"/>
</dbReference>
<accession>A0A7S1XE71</accession>
<evidence type="ECO:0000256" key="1">
    <source>
        <dbReference type="ARBA" id="ARBA00022485"/>
    </source>
</evidence>
<feature type="binding site" evidence="8">
    <location>
        <position position="99"/>
    </location>
    <ligand>
        <name>[4Fe-4S] cluster</name>
        <dbReference type="ChEBI" id="CHEBI:49883"/>
        <label>1</label>
    </ligand>
</feature>
<reference evidence="10" key="1">
    <citation type="submission" date="2021-01" db="EMBL/GenBank/DDBJ databases">
        <authorList>
            <person name="Corre E."/>
            <person name="Pelletier E."/>
            <person name="Niang G."/>
            <person name="Scheremetjew M."/>
            <person name="Finn R."/>
            <person name="Kale V."/>
            <person name="Holt S."/>
            <person name="Cochrane G."/>
            <person name="Meng A."/>
            <person name="Brown T."/>
            <person name="Cohen L."/>
        </authorList>
    </citation>
    <scope>NUCLEOTIDE SEQUENCE</scope>
    <source>
        <strain evidence="10">SAG 36.94</strain>
    </source>
</reference>
<comment type="catalytic activity">
    <reaction evidence="7 8">
        <text>[[Fe-S] cluster scaffold protein carrying a second [4Fe-4S](2+) cluster] + N(6)-octanoyl-L-lysyl-[protein] + 2 oxidized [2Fe-2S]-[ferredoxin] + 2 S-adenosyl-L-methionine + 4 H(+) = [[Fe-S] cluster scaffold protein] + N(6)-[(R)-dihydrolipoyl]-L-lysyl-[protein] + 4 Fe(3+) + 2 hydrogen sulfide + 2 5'-deoxyadenosine + 2 L-methionine + 2 reduced [2Fe-2S]-[ferredoxin]</text>
        <dbReference type="Rhea" id="RHEA:16585"/>
        <dbReference type="Rhea" id="RHEA-COMP:9928"/>
        <dbReference type="Rhea" id="RHEA-COMP:10000"/>
        <dbReference type="Rhea" id="RHEA-COMP:10001"/>
        <dbReference type="Rhea" id="RHEA-COMP:10475"/>
        <dbReference type="Rhea" id="RHEA-COMP:14568"/>
        <dbReference type="Rhea" id="RHEA-COMP:14569"/>
        <dbReference type="ChEBI" id="CHEBI:15378"/>
        <dbReference type="ChEBI" id="CHEBI:17319"/>
        <dbReference type="ChEBI" id="CHEBI:29034"/>
        <dbReference type="ChEBI" id="CHEBI:29919"/>
        <dbReference type="ChEBI" id="CHEBI:33722"/>
        <dbReference type="ChEBI" id="CHEBI:33737"/>
        <dbReference type="ChEBI" id="CHEBI:33738"/>
        <dbReference type="ChEBI" id="CHEBI:57844"/>
        <dbReference type="ChEBI" id="CHEBI:59789"/>
        <dbReference type="ChEBI" id="CHEBI:78809"/>
        <dbReference type="ChEBI" id="CHEBI:83100"/>
        <dbReference type="EC" id="2.8.1.8"/>
    </reaction>
</comment>
<comment type="subcellular location">
    <subcellularLocation>
        <location evidence="8">Mitochondrion</location>
    </subcellularLocation>
</comment>
<dbReference type="InterPro" id="IPR013785">
    <property type="entry name" value="Aldolase_TIM"/>
</dbReference>
<dbReference type="PANTHER" id="PTHR10949">
    <property type="entry name" value="LIPOYL SYNTHASE"/>
    <property type="match status" value="1"/>
</dbReference>
<feature type="binding site" evidence="8">
    <location>
        <position position="129"/>
    </location>
    <ligand>
        <name>[4Fe-4S] cluster</name>
        <dbReference type="ChEBI" id="CHEBI:49883"/>
        <label>2</label>
        <note>4Fe-4S-S-AdoMet</note>
    </ligand>
</feature>
<dbReference type="PROSITE" id="PS51918">
    <property type="entry name" value="RADICAL_SAM"/>
    <property type="match status" value="1"/>
</dbReference>
<dbReference type="PANTHER" id="PTHR10949:SF0">
    <property type="entry name" value="LIPOYL SYNTHASE, MITOCHONDRIAL"/>
    <property type="match status" value="1"/>
</dbReference>
<dbReference type="AlphaFoldDB" id="A0A7S1XE71"/>
<evidence type="ECO:0000313" key="10">
    <source>
        <dbReference type="EMBL" id="CAD9233742.1"/>
    </source>
</evidence>
<dbReference type="CDD" id="cd01335">
    <property type="entry name" value="Radical_SAM"/>
    <property type="match status" value="1"/>
</dbReference>
<feature type="binding site" evidence="8">
    <location>
        <position position="342"/>
    </location>
    <ligand>
        <name>[4Fe-4S] cluster</name>
        <dbReference type="ChEBI" id="CHEBI:49883"/>
        <label>1</label>
    </ligand>
</feature>
<dbReference type="Gene3D" id="3.20.20.70">
    <property type="entry name" value="Aldolase class I"/>
    <property type="match status" value="1"/>
</dbReference>
<evidence type="ECO:0000256" key="4">
    <source>
        <dbReference type="ARBA" id="ARBA00022723"/>
    </source>
</evidence>
<evidence type="ECO:0000256" key="3">
    <source>
        <dbReference type="ARBA" id="ARBA00022691"/>
    </source>
</evidence>
<keyword evidence="4 8" id="KW-0479">Metal-binding</keyword>
<dbReference type="SFLD" id="SFLDF00271">
    <property type="entry name" value="lipoyl_synthase"/>
    <property type="match status" value="1"/>
</dbReference>
<keyword evidence="2 8" id="KW-0808">Transferase</keyword>
<proteinExistence type="inferred from homology"/>
<dbReference type="NCBIfam" id="NF004019">
    <property type="entry name" value="PRK05481.1"/>
    <property type="match status" value="1"/>
</dbReference>
<dbReference type="Pfam" id="PF04055">
    <property type="entry name" value="Radical_SAM"/>
    <property type="match status" value="1"/>
</dbReference>
<keyword evidence="5 8" id="KW-0408">Iron</keyword>
<feature type="binding site" evidence="8">
    <location>
        <position position="110"/>
    </location>
    <ligand>
        <name>[4Fe-4S] cluster</name>
        <dbReference type="ChEBI" id="CHEBI:49883"/>
        <label>1</label>
    </ligand>
</feature>
<dbReference type="SMART" id="SM00729">
    <property type="entry name" value="Elp3"/>
    <property type="match status" value="1"/>
</dbReference>
<comment type="pathway">
    <text evidence="8">Protein modification; protein lipoylation via endogenous pathway; protein N(6)-(lipoyl)lysine from octanoyl-[acyl-carrier-protein]: step 2/2.</text>
</comment>
<dbReference type="SFLD" id="SFLDS00029">
    <property type="entry name" value="Radical_SAM"/>
    <property type="match status" value="1"/>
</dbReference>
<dbReference type="SUPFAM" id="SSF102114">
    <property type="entry name" value="Radical SAM enzymes"/>
    <property type="match status" value="1"/>
</dbReference>
<dbReference type="InterPro" id="IPR003698">
    <property type="entry name" value="Lipoyl_synth"/>
</dbReference>
<protein>
    <recommendedName>
        <fullName evidence="8">Lipoyl synthase, mitochondrial</fullName>
        <ecNumber evidence="8">2.8.1.8</ecNumber>
    </recommendedName>
    <alternativeName>
        <fullName evidence="8">Lipoate synthase</fullName>
        <shortName evidence="8">LS</shortName>
        <shortName evidence="8">Lip-syn</shortName>
    </alternativeName>
    <alternativeName>
        <fullName evidence="8">Lipoic acid synthase</fullName>
    </alternativeName>
</protein>
<keyword evidence="8" id="KW-0496">Mitochondrion</keyword>
<evidence type="ECO:0000256" key="2">
    <source>
        <dbReference type="ARBA" id="ARBA00022679"/>
    </source>
</evidence>
<dbReference type="GO" id="GO:0046872">
    <property type="term" value="F:metal ion binding"/>
    <property type="evidence" value="ECO:0007669"/>
    <property type="project" value="UniProtKB-KW"/>
</dbReference>
<comment type="cofactor">
    <cofactor evidence="8">
        <name>[4Fe-4S] cluster</name>
        <dbReference type="ChEBI" id="CHEBI:49883"/>
    </cofactor>
    <text evidence="8">Binds 2 [4Fe-4S] clusters per subunit. One cluster is coordinated with 3 cysteines and an exchangeable S-adenosyl-L-methionine.</text>
</comment>
<name>A0A7S1XE71_9RHOD</name>
<dbReference type="GO" id="GO:0016992">
    <property type="term" value="F:lipoate synthase activity"/>
    <property type="evidence" value="ECO:0007669"/>
    <property type="project" value="UniProtKB-UniRule"/>
</dbReference>
<dbReference type="PIRSF" id="PIRSF005963">
    <property type="entry name" value="Lipoyl_synth"/>
    <property type="match status" value="1"/>
</dbReference>
<keyword evidence="3 8" id="KW-0949">S-adenosyl-L-methionine</keyword>
<feature type="binding site" evidence="8">
    <location>
        <position position="104"/>
    </location>
    <ligand>
        <name>[4Fe-4S] cluster</name>
        <dbReference type="ChEBI" id="CHEBI:49883"/>
        <label>1</label>
    </ligand>
</feature>
<dbReference type="NCBIfam" id="NF009544">
    <property type="entry name" value="PRK12928.1"/>
    <property type="match status" value="1"/>
</dbReference>
<evidence type="ECO:0000256" key="5">
    <source>
        <dbReference type="ARBA" id="ARBA00023004"/>
    </source>
</evidence>
<dbReference type="GO" id="GO:0005739">
    <property type="term" value="C:mitochondrion"/>
    <property type="evidence" value="ECO:0007669"/>
    <property type="project" value="UniProtKB-SubCell"/>
</dbReference>
<evidence type="ECO:0000256" key="7">
    <source>
        <dbReference type="ARBA" id="ARBA00047326"/>
    </source>
</evidence>
<organism evidence="10">
    <name type="scientific">Compsopogon caeruleus</name>
    <dbReference type="NCBI Taxonomy" id="31354"/>
    <lineage>
        <taxon>Eukaryota</taxon>
        <taxon>Rhodophyta</taxon>
        <taxon>Compsopogonophyceae</taxon>
        <taxon>Compsopogonales</taxon>
        <taxon>Compsopogonaceae</taxon>
        <taxon>Compsopogon</taxon>
    </lineage>
</organism>
<dbReference type="EMBL" id="HBGH01010542">
    <property type="protein sequence ID" value="CAD9233742.1"/>
    <property type="molecule type" value="Transcribed_RNA"/>
</dbReference>
<feature type="domain" description="Radical SAM core" evidence="9">
    <location>
        <begin position="111"/>
        <end position="331"/>
    </location>
</feature>
<sequence>MAFVNSIGIDASRRQRLMRDESPRIRSTRVRCECTTDERGDVGDRAQTVPAVGVPMPPGPRPSWFRVQAPPAQASNASHARRYYDVEQSLHSRSLHTVCEEAACPNLGECWSSGTATIMLLGDTCTRGCRFCNVKTSSSPPPPDPSEPFNTAQAIAEWASINYVVLTSVDRDDMDDGGAQHFTSTVQLLKLARPDILVECLVSDFQGREESVRILANSGLDVYAHNVETVPRLQGHVRDRRANFDQSLHVLKLAKKHGQGAILTKTSLMLGLGETEKEIEDTLLLLREADVDVVTFGQYLRPTDHHLSVVRYVTPEEFDSWRRRGEELGFRYVASGPLVRSSYKAGEFFIANRIKELRLVR</sequence>
<gene>
    <name evidence="10" type="ORF">CCAE0312_LOCUS5828</name>
</gene>
<dbReference type="HAMAP" id="MF_00206">
    <property type="entry name" value="Lipoyl_synth"/>
    <property type="match status" value="1"/>
</dbReference>
<dbReference type="UniPathway" id="UPA00538">
    <property type="reaction ID" value="UER00593"/>
</dbReference>
<feature type="binding site" evidence="8">
    <location>
        <position position="132"/>
    </location>
    <ligand>
        <name>[4Fe-4S] cluster</name>
        <dbReference type="ChEBI" id="CHEBI:49883"/>
        <label>2</label>
        <note>4Fe-4S-S-AdoMet</note>
    </ligand>
</feature>
<feature type="binding site" evidence="8">
    <location>
        <position position="125"/>
    </location>
    <ligand>
        <name>[4Fe-4S] cluster</name>
        <dbReference type="ChEBI" id="CHEBI:49883"/>
        <label>2</label>
        <note>4Fe-4S-S-AdoMet</note>
    </ligand>
</feature>
<evidence type="ECO:0000256" key="6">
    <source>
        <dbReference type="ARBA" id="ARBA00023014"/>
    </source>
</evidence>
<evidence type="ECO:0000259" key="9">
    <source>
        <dbReference type="PROSITE" id="PS51918"/>
    </source>
</evidence>
<evidence type="ECO:0000256" key="8">
    <source>
        <dbReference type="HAMAP-Rule" id="MF_03123"/>
    </source>
</evidence>
<dbReference type="GO" id="GO:0009249">
    <property type="term" value="P:protein lipoylation"/>
    <property type="evidence" value="ECO:0007669"/>
    <property type="project" value="UniProtKB-UniRule"/>
</dbReference>
<dbReference type="InterPro" id="IPR058240">
    <property type="entry name" value="rSAM_sf"/>
</dbReference>
<dbReference type="NCBIfam" id="TIGR00510">
    <property type="entry name" value="lipA"/>
    <property type="match status" value="1"/>
</dbReference>
<comment type="function">
    <text evidence="8">Catalyzes the radical-mediated insertion of two sulfur atoms into the C-6 and C-8 positions of the octanoyl moiety bound to the lipoyl domains of lipoate-dependent enzymes, thereby converting the octanoylated domains into lipoylated derivatives.</text>
</comment>
<dbReference type="InterPro" id="IPR006638">
    <property type="entry name" value="Elp3/MiaA/NifB-like_rSAM"/>
</dbReference>
<dbReference type="InterPro" id="IPR007197">
    <property type="entry name" value="rSAM"/>
</dbReference>
<comment type="similarity">
    <text evidence="8">Belongs to the radical SAM superfamily. Lipoyl synthase family.</text>
</comment>
<keyword evidence="6 8" id="KW-0411">Iron-sulfur</keyword>
<dbReference type="GO" id="GO:0051539">
    <property type="term" value="F:4 iron, 4 sulfur cluster binding"/>
    <property type="evidence" value="ECO:0007669"/>
    <property type="project" value="UniProtKB-UniRule"/>
</dbReference>
<dbReference type="EC" id="2.8.1.8" evidence="8"/>
<keyword evidence="1 8" id="KW-0004">4Fe-4S</keyword>